<dbReference type="InterPro" id="IPR036291">
    <property type="entry name" value="NAD(P)-bd_dom_sf"/>
</dbReference>
<gene>
    <name evidence="1" type="ORF">EDD54_3247</name>
</gene>
<dbReference type="Gene3D" id="3.40.50.720">
    <property type="entry name" value="NAD(P)-binding Rossmann-like Domain"/>
    <property type="match status" value="1"/>
</dbReference>
<keyword evidence="2" id="KW-1185">Reference proteome</keyword>
<accession>A0A4V3CVP5</accession>
<dbReference type="Proteomes" id="UP000294547">
    <property type="component" value="Unassembled WGS sequence"/>
</dbReference>
<comment type="caution">
    <text evidence="1">The sequence shown here is derived from an EMBL/GenBank/DDBJ whole genome shotgun (WGS) entry which is preliminary data.</text>
</comment>
<proteinExistence type="predicted"/>
<dbReference type="RefSeq" id="WP_126538105.1">
    <property type="nucleotide sequence ID" value="NZ_BSPM01000009.1"/>
</dbReference>
<name>A0A4V3CVP5_9HYPH</name>
<protein>
    <submittedName>
        <fullName evidence="1">Uronate dehydrogenase</fullName>
    </submittedName>
</protein>
<dbReference type="OrthoDB" id="8770295at2"/>
<dbReference type="EMBL" id="SNXY01000009">
    <property type="protein sequence ID" value="TDP83288.1"/>
    <property type="molecule type" value="Genomic_DNA"/>
</dbReference>
<dbReference type="SUPFAM" id="SSF51735">
    <property type="entry name" value="NAD(P)-binding Rossmann-fold domains"/>
    <property type="match status" value="1"/>
</dbReference>
<evidence type="ECO:0000313" key="2">
    <source>
        <dbReference type="Proteomes" id="UP000294547"/>
    </source>
</evidence>
<organism evidence="1 2">
    <name type="scientific">Oharaeibacter diazotrophicus</name>
    <dbReference type="NCBI Taxonomy" id="1920512"/>
    <lineage>
        <taxon>Bacteria</taxon>
        <taxon>Pseudomonadati</taxon>
        <taxon>Pseudomonadota</taxon>
        <taxon>Alphaproteobacteria</taxon>
        <taxon>Hyphomicrobiales</taxon>
        <taxon>Pleomorphomonadaceae</taxon>
        <taxon>Oharaeibacter</taxon>
    </lineage>
</organism>
<dbReference type="AlphaFoldDB" id="A0A4V3CVP5"/>
<evidence type="ECO:0000313" key="1">
    <source>
        <dbReference type="EMBL" id="TDP83288.1"/>
    </source>
</evidence>
<reference evidence="1 2" key="1">
    <citation type="submission" date="2019-03" db="EMBL/GenBank/DDBJ databases">
        <title>Genomic Encyclopedia of Type Strains, Phase IV (KMG-IV): sequencing the most valuable type-strain genomes for metagenomic binning, comparative biology and taxonomic classification.</title>
        <authorList>
            <person name="Goeker M."/>
        </authorList>
    </citation>
    <scope>NUCLEOTIDE SEQUENCE [LARGE SCALE GENOMIC DNA]</scope>
    <source>
        <strain evidence="1 2">DSM 102969</strain>
    </source>
</reference>
<sequence>MVGNRIVLVGGQMYLGRLLRETLPLRGFDVRAVDGGTTCHPTECTCCSLEDVDALADAFAGAAAVIDLSKLDSRRWGGDYAKAVRSLEGLWEAARRSRVRRVAMLVPDGVVGLYRRSAVLDSLSPARPDGADGVVGAIAESMASLFAYKHAISAMCIRMGACRPEPLDERMLATWISPADFVELIVTALSADYSFEVVYGVSRNTSGWWDNSNAHRLGYRPRHRSDDFADALRGNRSSNAIENVLQGGARAAADFTGDLRRIP</sequence>